<dbReference type="Proteomes" id="UP001260872">
    <property type="component" value="Unassembled WGS sequence"/>
</dbReference>
<accession>A0ABU1FX46</accession>
<evidence type="ECO:0000313" key="1">
    <source>
        <dbReference type="EMBL" id="MDR5712907.1"/>
    </source>
</evidence>
<proteinExistence type="predicted"/>
<dbReference type="EMBL" id="JAVKGT010000042">
    <property type="protein sequence ID" value="MDR5712907.1"/>
    <property type="molecule type" value="Genomic_DNA"/>
</dbReference>
<dbReference type="CDD" id="cd07527">
    <property type="entry name" value="HAD_ScGPP-like"/>
    <property type="match status" value="1"/>
</dbReference>
<dbReference type="RefSeq" id="WP_310538274.1">
    <property type="nucleotide sequence ID" value="NZ_BAAAOC010000006.1"/>
</dbReference>
<dbReference type="InterPro" id="IPR036412">
    <property type="entry name" value="HAD-like_sf"/>
</dbReference>
<name>A0ABU1FX46_9MICC</name>
<dbReference type="Gene3D" id="3.40.50.1000">
    <property type="entry name" value="HAD superfamily/HAD-like"/>
    <property type="match status" value="1"/>
</dbReference>
<comment type="caution">
    <text evidence="1">The sequence shown here is derived from an EMBL/GenBank/DDBJ whole genome shotgun (WGS) entry which is preliminary data.</text>
</comment>
<organism evidence="1 2">
    <name type="scientific">Nesterenkonia flava</name>
    <dbReference type="NCBI Taxonomy" id="469799"/>
    <lineage>
        <taxon>Bacteria</taxon>
        <taxon>Bacillati</taxon>
        <taxon>Actinomycetota</taxon>
        <taxon>Actinomycetes</taxon>
        <taxon>Micrococcales</taxon>
        <taxon>Micrococcaceae</taxon>
        <taxon>Nesterenkonia</taxon>
    </lineage>
</organism>
<dbReference type="SFLD" id="SFLDG01129">
    <property type="entry name" value="C1.5:_HAD__Beta-PGM__Phosphata"/>
    <property type="match status" value="1"/>
</dbReference>
<dbReference type="SFLD" id="SFLDS00003">
    <property type="entry name" value="Haloacid_Dehalogenase"/>
    <property type="match status" value="1"/>
</dbReference>
<dbReference type="Gene3D" id="1.10.150.240">
    <property type="entry name" value="Putative phosphatase, domain 2"/>
    <property type="match status" value="1"/>
</dbReference>
<reference evidence="2" key="1">
    <citation type="submission" date="2023-07" db="EMBL/GenBank/DDBJ databases">
        <title>Description of three actinobacteria isolated from air of manufacturing shop in a pharmaceutical factory.</title>
        <authorList>
            <person name="Zhang D.-F."/>
        </authorList>
    </citation>
    <scope>NUCLEOTIDE SEQUENCE [LARGE SCALE GENOMIC DNA]</scope>
    <source>
        <strain evidence="2">CCTCC AB 207010</strain>
    </source>
</reference>
<dbReference type="InterPro" id="IPR023214">
    <property type="entry name" value="HAD_sf"/>
</dbReference>
<gene>
    <name evidence="1" type="ORF">RH857_12335</name>
</gene>
<protein>
    <submittedName>
        <fullName evidence="1">HAD family hydrolase</fullName>
    </submittedName>
</protein>
<dbReference type="InterPro" id="IPR051806">
    <property type="entry name" value="HAD-like_SPP"/>
</dbReference>
<sequence>MHWDIEAILFDIDGTLVDSTPAVTRNWQTWAARHGLDAQEVLRVCHGRRSRDTVADFLPADQIEEATRELLELELSDIQGVTSLPGVPQLLASLPTGRWAAVTSGAEEVMRRRMEVAQLPLPEVMIAAGDVERGKPDPQGYQMAAAALDCDPRRCLVVEDAPAGVQAGLAAGATVLGVGTSHPLHELRDASVVVEDLTGALVEAGSGTLRFILA</sequence>
<keyword evidence="1" id="KW-0378">Hydrolase</keyword>
<dbReference type="InterPro" id="IPR006439">
    <property type="entry name" value="HAD-SF_hydro_IA"/>
</dbReference>
<dbReference type="SUPFAM" id="SSF56784">
    <property type="entry name" value="HAD-like"/>
    <property type="match status" value="1"/>
</dbReference>
<dbReference type="InterPro" id="IPR023198">
    <property type="entry name" value="PGP-like_dom2"/>
</dbReference>
<keyword evidence="2" id="KW-1185">Reference proteome</keyword>
<dbReference type="Pfam" id="PF00702">
    <property type="entry name" value="Hydrolase"/>
    <property type="match status" value="1"/>
</dbReference>
<dbReference type="PRINTS" id="PR00413">
    <property type="entry name" value="HADHALOGNASE"/>
</dbReference>
<dbReference type="NCBIfam" id="TIGR01549">
    <property type="entry name" value="HAD-SF-IA-v1"/>
    <property type="match status" value="1"/>
</dbReference>
<dbReference type="NCBIfam" id="TIGR01509">
    <property type="entry name" value="HAD-SF-IA-v3"/>
    <property type="match status" value="1"/>
</dbReference>
<dbReference type="PANTHER" id="PTHR43481">
    <property type="entry name" value="FRUCTOSE-1-PHOSPHATE PHOSPHATASE"/>
    <property type="match status" value="1"/>
</dbReference>
<dbReference type="PANTHER" id="PTHR43481:SF4">
    <property type="entry name" value="GLYCEROL-1-PHOSPHATE PHOSPHOHYDROLASE 1-RELATED"/>
    <property type="match status" value="1"/>
</dbReference>
<dbReference type="GO" id="GO:0016787">
    <property type="term" value="F:hydrolase activity"/>
    <property type="evidence" value="ECO:0007669"/>
    <property type="project" value="UniProtKB-KW"/>
</dbReference>
<evidence type="ECO:0000313" key="2">
    <source>
        <dbReference type="Proteomes" id="UP001260872"/>
    </source>
</evidence>